<dbReference type="InterPro" id="IPR007038">
    <property type="entry name" value="HupE_UreJ"/>
</dbReference>
<name>A0A1P8KHS6_ACILW</name>
<dbReference type="RefSeq" id="WP_005100597.1">
    <property type="nucleotide sequence ID" value="NZ_CAYTBE010000050.1"/>
</dbReference>
<dbReference type="Pfam" id="PF04955">
    <property type="entry name" value="HupE_UreJ"/>
    <property type="match status" value="1"/>
</dbReference>
<proteinExistence type="predicted"/>
<evidence type="ECO:0000313" key="2">
    <source>
        <dbReference type="Proteomes" id="UP000509126"/>
    </source>
</evidence>
<organism evidence="1 2">
    <name type="scientific">Acinetobacter lwoffii</name>
    <dbReference type="NCBI Taxonomy" id="28090"/>
    <lineage>
        <taxon>Bacteria</taxon>
        <taxon>Pseudomonadati</taxon>
        <taxon>Pseudomonadota</taxon>
        <taxon>Gammaproteobacteria</taxon>
        <taxon>Moraxellales</taxon>
        <taxon>Moraxellaceae</taxon>
        <taxon>Acinetobacter</taxon>
    </lineage>
</organism>
<dbReference type="AlphaFoldDB" id="A0A1P8KHS6"/>
<accession>A0A1P8KHS6</accession>
<reference evidence="1 2" key="1">
    <citation type="submission" date="2019-11" db="EMBL/GenBank/DDBJ databases">
        <title>FDA dAtabase for Regulatory Grade micrObial Sequences (FDA-ARGOS): Supporting development and validation of Infectious Disease Dx tests.</title>
        <authorList>
            <person name="Patel R."/>
            <person name="Rucinski S."/>
            <person name="Tallon L."/>
            <person name="Sadzewicz L."/>
            <person name="Vavikolanu K."/>
            <person name="Mehta A."/>
            <person name="Aluvathingal J."/>
            <person name="Nadendla S."/>
            <person name="Nandy P."/>
            <person name="Geyer C."/>
            <person name="Yan Y."/>
            <person name="Sichtig H."/>
        </authorList>
    </citation>
    <scope>NUCLEOTIDE SEQUENCE [LARGE SCALE GENOMIC DNA]</scope>
    <source>
        <strain evidence="1 2">FDAARGOS_557</strain>
    </source>
</reference>
<gene>
    <name evidence="1" type="ORF">FOB19_09830</name>
</gene>
<evidence type="ECO:0000313" key="1">
    <source>
        <dbReference type="EMBL" id="QKU21672.1"/>
    </source>
</evidence>
<dbReference type="PIRSF" id="PIRSF016919">
    <property type="entry name" value="HupE_UreJ"/>
    <property type="match status" value="1"/>
</dbReference>
<dbReference type="Proteomes" id="UP000509126">
    <property type="component" value="Chromosome"/>
</dbReference>
<protein>
    <submittedName>
        <fullName evidence="1">HupE/UreJ family protein</fullName>
    </submittedName>
</protein>
<dbReference type="EMBL" id="CP054803">
    <property type="protein sequence ID" value="QKU21672.1"/>
    <property type="molecule type" value="Genomic_DNA"/>
</dbReference>
<sequence length="188" mass="19698">MTYLKRTLATFAAAFPMWAMAHPGHEQQNSFLTGFIHPFTGIDHLTMAIAFGVLLWSAANRWKVGGLLGLVVAMIAGFSLGQLHIVSANIAEYGIVFSLSVLAIALWTKANRLFAVATMVLASFHGMAHGAELSHSGHVIGLVFGMVVAMSCIYAGGLGLGALVQKYVPHGKKIVGGIAAVVALIGLA</sequence>